<name>A0A5B6WF31_9ROSI</name>
<dbReference type="EMBL" id="SMMG02000003">
    <property type="protein sequence ID" value="KAA3479904.1"/>
    <property type="molecule type" value="Genomic_DNA"/>
</dbReference>
<evidence type="ECO:0000313" key="1">
    <source>
        <dbReference type="EMBL" id="KAA3479904.1"/>
    </source>
</evidence>
<organism evidence="1 2">
    <name type="scientific">Gossypium australe</name>
    <dbReference type="NCBI Taxonomy" id="47621"/>
    <lineage>
        <taxon>Eukaryota</taxon>
        <taxon>Viridiplantae</taxon>
        <taxon>Streptophyta</taxon>
        <taxon>Embryophyta</taxon>
        <taxon>Tracheophyta</taxon>
        <taxon>Spermatophyta</taxon>
        <taxon>Magnoliopsida</taxon>
        <taxon>eudicotyledons</taxon>
        <taxon>Gunneridae</taxon>
        <taxon>Pentapetalae</taxon>
        <taxon>rosids</taxon>
        <taxon>malvids</taxon>
        <taxon>Malvales</taxon>
        <taxon>Malvaceae</taxon>
        <taxon>Malvoideae</taxon>
        <taxon>Gossypium</taxon>
    </lineage>
</organism>
<dbReference type="Proteomes" id="UP000325315">
    <property type="component" value="Unassembled WGS sequence"/>
</dbReference>
<sequence>MFRSRTEENRFRSRECENNRVPVFIPTYRIRDHVWDVGIDLRLVYVDCTLIVYKRSLKLLKVRDRHGSSSHY</sequence>
<reference evidence="2" key="1">
    <citation type="journal article" date="2019" name="Plant Biotechnol. J.">
        <title>Genome sequencing of the Australian wild diploid species Gossypium australe highlights disease resistance and delayed gland morphogenesis.</title>
        <authorList>
            <person name="Cai Y."/>
            <person name="Cai X."/>
            <person name="Wang Q."/>
            <person name="Wang P."/>
            <person name="Zhang Y."/>
            <person name="Cai C."/>
            <person name="Xu Y."/>
            <person name="Wang K."/>
            <person name="Zhou Z."/>
            <person name="Wang C."/>
            <person name="Geng S."/>
            <person name="Li B."/>
            <person name="Dong Q."/>
            <person name="Hou Y."/>
            <person name="Wang H."/>
            <person name="Ai P."/>
            <person name="Liu Z."/>
            <person name="Yi F."/>
            <person name="Sun M."/>
            <person name="An G."/>
            <person name="Cheng J."/>
            <person name="Zhang Y."/>
            <person name="Shi Q."/>
            <person name="Xie Y."/>
            <person name="Shi X."/>
            <person name="Chang Y."/>
            <person name="Huang F."/>
            <person name="Chen Y."/>
            <person name="Hong S."/>
            <person name="Mi L."/>
            <person name="Sun Q."/>
            <person name="Zhang L."/>
            <person name="Zhou B."/>
            <person name="Peng R."/>
            <person name="Zhang X."/>
            <person name="Liu F."/>
        </authorList>
    </citation>
    <scope>NUCLEOTIDE SEQUENCE [LARGE SCALE GENOMIC DNA]</scope>
    <source>
        <strain evidence="2">cv. PA1801</strain>
    </source>
</reference>
<dbReference type="AlphaFoldDB" id="A0A5B6WF31"/>
<accession>A0A5B6WF31</accession>
<comment type="caution">
    <text evidence="1">The sequence shown here is derived from an EMBL/GenBank/DDBJ whole genome shotgun (WGS) entry which is preliminary data.</text>
</comment>
<protein>
    <submittedName>
        <fullName evidence="1">Uncharacterized protein</fullName>
    </submittedName>
</protein>
<keyword evidence="2" id="KW-1185">Reference proteome</keyword>
<gene>
    <name evidence="1" type="ORF">EPI10_020381</name>
</gene>
<evidence type="ECO:0000313" key="2">
    <source>
        <dbReference type="Proteomes" id="UP000325315"/>
    </source>
</evidence>
<proteinExistence type="predicted"/>